<dbReference type="EMBL" id="DXEV01000217">
    <property type="protein sequence ID" value="HIX57957.1"/>
    <property type="molecule type" value="Genomic_DNA"/>
</dbReference>
<accession>A0A9D1WFM4</accession>
<evidence type="ECO:0008006" key="3">
    <source>
        <dbReference type="Google" id="ProtNLM"/>
    </source>
</evidence>
<dbReference type="InterPro" id="IPR002514">
    <property type="entry name" value="Transposase_8"/>
</dbReference>
<dbReference type="Gene3D" id="1.10.10.10">
    <property type="entry name" value="Winged helix-like DNA-binding domain superfamily/Winged helix DNA-binding domain"/>
    <property type="match status" value="1"/>
</dbReference>
<gene>
    <name evidence="1" type="ORF">H9850_10885</name>
</gene>
<proteinExistence type="predicted"/>
<dbReference type="GO" id="GO:0043565">
    <property type="term" value="F:sequence-specific DNA binding"/>
    <property type="evidence" value="ECO:0007669"/>
    <property type="project" value="InterPro"/>
</dbReference>
<dbReference type="Proteomes" id="UP000886829">
    <property type="component" value="Unassembled WGS sequence"/>
</dbReference>
<comment type="caution">
    <text evidence="1">The sequence shown here is derived from an EMBL/GenBank/DDBJ whole genome shotgun (WGS) entry which is preliminary data.</text>
</comment>
<evidence type="ECO:0000313" key="2">
    <source>
        <dbReference type="Proteomes" id="UP000886829"/>
    </source>
</evidence>
<dbReference type="Pfam" id="PF01527">
    <property type="entry name" value="HTH_Tnp_1"/>
    <property type="match status" value="1"/>
</dbReference>
<dbReference type="GO" id="GO:0004803">
    <property type="term" value="F:transposase activity"/>
    <property type="evidence" value="ECO:0007669"/>
    <property type="project" value="InterPro"/>
</dbReference>
<reference evidence="1" key="2">
    <citation type="submission" date="2021-04" db="EMBL/GenBank/DDBJ databases">
        <authorList>
            <person name="Gilroy R."/>
        </authorList>
    </citation>
    <scope>NUCLEOTIDE SEQUENCE</scope>
    <source>
        <strain evidence="1">USASDec5-558</strain>
    </source>
</reference>
<organism evidence="1 2">
    <name type="scientific">Candidatus Anaerobiospirillum pullistercoris</name>
    <dbReference type="NCBI Taxonomy" id="2838452"/>
    <lineage>
        <taxon>Bacteria</taxon>
        <taxon>Pseudomonadati</taxon>
        <taxon>Pseudomonadota</taxon>
        <taxon>Gammaproteobacteria</taxon>
        <taxon>Aeromonadales</taxon>
        <taxon>Succinivibrionaceae</taxon>
        <taxon>Anaerobiospirillum</taxon>
    </lineage>
</organism>
<dbReference type="InterPro" id="IPR010921">
    <property type="entry name" value="Trp_repressor/repl_initiator"/>
</dbReference>
<evidence type="ECO:0000313" key="1">
    <source>
        <dbReference type="EMBL" id="HIX57957.1"/>
    </source>
</evidence>
<protein>
    <recommendedName>
        <fullName evidence="3">Transposase</fullName>
    </recommendedName>
</protein>
<dbReference type="SUPFAM" id="SSF48295">
    <property type="entry name" value="TrpR-like"/>
    <property type="match status" value="1"/>
</dbReference>
<dbReference type="GO" id="GO:0006313">
    <property type="term" value="P:DNA transposition"/>
    <property type="evidence" value="ECO:0007669"/>
    <property type="project" value="InterPro"/>
</dbReference>
<dbReference type="AlphaFoldDB" id="A0A9D1WFM4"/>
<dbReference type="InterPro" id="IPR036388">
    <property type="entry name" value="WH-like_DNA-bd_sf"/>
</dbReference>
<sequence>MAKKARTSYAPELKAEVIRLIQDKSLTIAQASEQYGIPAPTIYAWVPKNGLKKLSRKQLQAIQSQKIPPCPHLSNVSRAIENKLVATAMADGFEDRDFCELCRKHSVQVDDVRQIVDWGNKYGGQGLGFTGALEVSVSALQQQIKELSDTVAGQQAIISEMGKSKDRQLSALAQYAELVLSKKAKVIYKE</sequence>
<reference evidence="1" key="1">
    <citation type="journal article" date="2021" name="PeerJ">
        <title>Extensive microbial diversity within the chicken gut microbiome revealed by metagenomics and culture.</title>
        <authorList>
            <person name="Gilroy R."/>
            <person name="Ravi A."/>
            <person name="Getino M."/>
            <person name="Pursley I."/>
            <person name="Horton D.L."/>
            <person name="Alikhan N.F."/>
            <person name="Baker D."/>
            <person name="Gharbi K."/>
            <person name="Hall N."/>
            <person name="Watson M."/>
            <person name="Adriaenssens E.M."/>
            <person name="Foster-Nyarko E."/>
            <person name="Jarju S."/>
            <person name="Secka A."/>
            <person name="Antonio M."/>
            <person name="Oren A."/>
            <person name="Chaudhuri R.R."/>
            <person name="La Ragione R."/>
            <person name="Hildebrand F."/>
            <person name="Pallen M.J."/>
        </authorList>
    </citation>
    <scope>NUCLEOTIDE SEQUENCE</scope>
    <source>
        <strain evidence="1">USASDec5-558</strain>
    </source>
</reference>
<name>A0A9D1WFM4_9GAMM</name>